<dbReference type="PIRSF" id="PIRSF017082">
    <property type="entry name" value="YflP"/>
    <property type="match status" value="1"/>
</dbReference>
<protein>
    <submittedName>
        <fullName evidence="3">Tripartite tricarboxylate transporter substrate-binding protein</fullName>
    </submittedName>
</protein>
<organism evidence="3 4">
    <name type="scientific">Acidovorax bellezanensis</name>
    <dbReference type="NCBI Taxonomy" id="2976702"/>
    <lineage>
        <taxon>Bacteria</taxon>
        <taxon>Pseudomonadati</taxon>
        <taxon>Pseudomonadota</taxon>
        <taxon>Betaproteobacteria</taxon>
        <taxon>Burkholderiales</taxon>
        <taxon>Comamonadaceae</taxon>
        <taxon>Acidovorax</taxon>
    </lineage>
</organism>
<comment type="caution">
    <text evidence="3">The sequence shown here is derived from an EMBL/GenBank/DDBJ whole genome shotgun (WGS) entry which is preliminary data.</text>
</comment>
<keyword evidence="2" id="KW-0732">Signal</keyword>
<reference evidence="3 4" key="1">
    <citation type="submission" date="2022-09" db="EMBL/GenBank/DDBJ databases">
        <title>Draft genome of isolate Be4.</title>
        <authorList>
            <person name="Sanchez-Castro I."/>
            <person name="Martinez-Rodriguez P."/>
            <person name="Descostes M."/>
            <person name="Merroun M."/>
        </authorList>
    </citation>
    <scope>NUCLEOTIDE SEQUENCE [LARGE SCALE GENOMIC DNA]</scope>
    <source>
        <strain evidence="3 4">Be4</strain>
    </source>
</reference>
<dbReference type="Gene3D" id="3.40.190.150">
    <property type="entry name" value="Bordetella uptake gene, domain 1"/>
    <property type="match status" value="1"/>
</dbReference>
<keyword evidence="4" id="KW-1185">Reference proteome</keyword>
<evidence type="ECO:0000256" key="2">
    <source>
        <dbReference type="SAM" id="SignalP"/>
    </source>
</evidence>
<dbReference type="InterPro" id="IPR042100">
    <property type="entry name" value="Bug_dom1"/>
</dbReference>
<dbReference type="Gene3D" id="3.40.190.10">
    <property type="entry name" value="Periplasmic binding protein-like II"/>
    <property type="match status" value="1"/>
</dbReference>
<comment type="similarity">
    <text evidence="1">Belongs to the UPF0065 (bug) family.</text>
</comment>
<accession>A0ABT2PIW6</accession>
<feature type="chain" id="PRO_5046192031" evidence="2">
    <location>
        <begin position="26"/>
        <end position="329"/>
    </location>
</feature>
<dbReference type="PANTHER" id="PTHR42928">
    <property type="entry name" value="TRICARBOXYLATE-BINDING PROTEIN"/>
    <property type="match status" value="1"/>
</dbReference>
<dbReference type="Proteomes" id="UP001525968">
    <property type="component" value="Unassembled WGS sequence"/>
</dbReference>
<feature type="signal peptide" evidence="2">
    <location>
        <begin position="1"/>
        <end position="25"/>
    </location>
</feature>
<sequence>MFRRSLLCAASLTAAGAFLMTAAQAAPAAWPALKPITLVVPVSAGGNVDSTARLIGQKLGERLHQSVVVDNVPGAGGVLGVSKAVSAKADGYTVLMGFDGPVSVAQLVNAAVKYDAERDLMPVGLVTTAPVVLMARPGFPAKTMTEMIALARSQPGQLTYATSGVGTVLHLAMEMVQERAKVKMVHVPYRGGAQITSDVMGGQVDMGYLVTTSATPLIQQKKLAALGVTSAGRIDAIADVPAFSETPALKGFDINTWTGLFLPAGTPEAIAARLAKELDVVLRMPEVQQRLIAGGATPGKGTPASFNAFLQKEKAAYAQVVKSANIQQE</sequence>
<dbReference type="Pfam" id="PF03401">
    <property type="entry name" value="TctC"/>
    <property type="match status" value="1"/>
</dbReference>
<evidence type="ECO:0000256" key="1">
    <source>
        <dbReference type="ARBA" id="ARBA00006987"/>
    </source>
</evidence>
<proteinExistence type="inferred from homology"/>
<dbReference type="SUPFAM" id="SSF53850">
    <property type="entry name" value="Periplasmic binding protein-like II"/>
    <property type="match status" value="1"/>
</dbReference>
<dbReference type="RefSeq" id="WP_261499454.1">
    <property type="nucleotide sequence ID" value="NZ_JAODYH010000003.1"/>
</dbReference>
<evidence type="ECO:0000313" key="3">
    <source>
        <dbReference type="EMBL" id="MCT9810432.1"/>
    </source>
</evidence>
<gene>
    <name evidence="3" type="ORF">N0K08_07295</name>
</gene>
<evidence type="ECO:0000313" key="4">
    <source>
        <dbReference type="Proteomes" id="UP001525968"/>
    </source>
</evidence>
<dbReference type="InterPro" id="IPR005064">
    <property type="entry name" value="BUG"/>
</dbReference>
<dbReference type="EMBL" id="JAODYH010000003">
    <property type="protein sequence ID" value="MCT9810432.1"/>
    <property type="molecule type" value="Genomic_DNA"/>
</dbReference>
<name>A0ABT2PIW6_9BURK</name>
<dbReference type="PANTHER" id="PTHR42928:SF5">
    <property type="entry name" value="BLR1237 PROTEIN"/>
    <property type="match status" value="1"/>
</dbReference>